<evidence type="ECO:0000313" key="4">
    <source>
        <dbReference type="Proteomes" id="UP000242287"/>
    </source>
</evidence>
<dbReference type="Pfam" id="PF20151">
    <property type="entry name" value="DUF6533"/>
    <property type="match status" value="1"/>
</dbReference>
<keyword evidence="1" id="KW-1133">Transmembrane helix</keyword>
<keyword evidence="1" id="KW-0812">Transmembrane</keyword>
<reference evidence="3 4" key="1">
    <citation type="submission" date="2014-02" db="EMBL/GenBank/DDBJ databases">
        <title>Transposable element dynamics among asymbiotic and ectomycorrhizal Amanita fungi.</title>
        <authorList>
            <consortium name="DOE Joint Genome Institute"/>
            <person name="Hess J."/>
            <person name="Skrede I."/>
            <person name="Wolfe B."/>
            <person name="LaButti K."/>
            <person name="Ohm R.A."/>
            <person name="Grigoriev I.V."/>
            <person name="Pringle A."/>
        </authorList>
    </citation>
    <scope>NUCLEOTIDE SEQUENCE [LARGE SCALE GENOMIC DNA]</scope>
    <source>
        <strain evidence="3 4">SKay4041</strain>
    </source>
</reference>
<name>A0A2A9NLX8_9AGAR</name>
<dbReference type="InterPro" id="IPR045340">
    <property type="entry name" value="DUF6533"/>
</dbReference>
<dbReference type="OrthoDB" id="3350812at2759"/>
<sequence>MINDTLRFLRLPYLYTSTPTQLQVENLINSAQQFLDYFLTLDSEVTLIWQSDWRTLKVLFLVMRYTPFVDVTLRLFNRVVPSALRQGCVLSAQIAPVSIAIGLAAAECLLAVRTWCLWNRHRAIGIVIFFLATGGFISIVVLVVQYLISVKYVPSPFPSQTPCTISAVDELFIAYAILLMFEISEL</sequence>
<accession>A0A2A9NLX8</accession>
<organism evidence="3 4">
    <name type="scientific">Amanita thiersii Skay4041</name>
    <dbReference type="NCBI Taxonomy" id="703135"/>
    <lineage>
        <taxon>Eukaryota</taxon>
        <taxon>Fungi</taxon>
        <taxon>Dikarya</taxon>
        <taxon>Basidiomycota</taxon>
        <taxon>Agaricomycotina</taxon>
        <taxon>Agaricomycetes</taxon>
        <taxon>Agaricomycetidae</taxon>
        <taxon>Agaricales</taxon>
        <taxon>Pluteineae</taxon>
        <taxon>Amanitaceae</taxon>
        <taxon>Amanita</taxon>
    </lineage>
</organism>
<proteinExistence type="predicted"/>
<feature type="domain" description="DUF6533" evidence="2">
    <location>
        <begin position="35"/>
        <end position="69"/>
    </location>
</feature>
<dbReference type="EMBL" id="KZ302052">
    <property type="protein sequence ID" value="PFH48720.1"/>
    <property type="molecule type" value="Genomic_DNA"/>
</dbReference>
<feature type="transmembrane region" description="Helical" evidence="1">
    <location>
        <begin position="124"/>
        <end position="148"/>
    </location>
</feature>
<evidence type="ECO:0000259" key="2">
    <source>
        <dbReference type="Pfam" id="PF20151"/>
    </source>
</evidence>
<protein>
    <recommendedName>
        <fullName evidence="2">DUF6533 domain-containing protein</fullName>
    </recommendedName>
</protein>
<dbReference type="Proteomes" id="UP000242287">
    <property type="component" value="Unassembled WGS sequence"/>
</dbReference>
<dbReference type="AlphaFoldDB" id="A0A2A9NLX8"/>
<gene>
    <name evidence="3" type="ORF">AMATHDRAFT_49275</name>
</gene>
<evidence type="ECO:0000313" key="3">
    <source>
        <dbReference type="EMBL" id="PFH48720.1"/>
    </source>
</evidence>
<evidence type="ECO:0000256" key="1">
    <source>
        <dbReference type="SAM" id="Phobius"/>
    </source>
</evidence>
<keyword evidence="1" id="KW-0472">Membrane</keyword>
<keyword evidence="4" id="KW-1185">Reference proteome</keyword>